<sequence>MRVAAQAASPATFPLVGRGDYWHSFGHPFESSTEEPLMHWEVKGGTILTSHLDTGRDVVRLTPALQGRAGILYNTVHADSNDFNGYVDFEIKTAPASREAADGFAFWLLRDVPDVGPSMGISNKFMGLGVVVDTFANSRSSRTPYVYAYVNDGTVGWDASTDGKTTQLTQGCHVEINKPTRMYVSLQGEVLRVALSTAHGFNHRYDCFSATGVRLGFTGNGIFAVSAETGHYFATHDVMGVQMVAGHHIGTHGDMGGHEDHYDDHEYGREAHPGHVKLDAALDHKVAELREALTDLTSSTVDASADKATISRLDTIKKVILELLDEATSQSTRFQAVSSSLSRMSRMSTELRGTSTFFENELRQAEAAVETLHYTIEELRRSHGEVLSSLSDSHEDVRVAQEKQSSVSARLLRVVLFLLSQAVVGGLVWVIAKSSPDLSTPGSARRKL</sequence>
<name>A0ACC3C9F7_PYRYE</name>
<dbReference type="Proteomes" id="UP000798662">
    <property type="component" value="Chromosome 2"/>
</dbReference>
<evidence type="ECO:0000313" key="2">
    <source>
        <dbReference type="Proteomes" id="UP000798662"/>
    </source>
</evidence>
<comment type="caution">
    <text evidence="1">The sequence shown here is derived from an EMBL/GenBank/DDBJ whole genome shotgun (WGS) entry which is preliminary data.</text>
</comment>
<reference evidence="1" key="1">
    <citation type="submission" date="2019-11" db="EMBL/GenBank/DDBJ databases">
        <title>Nori genome reveals adaptations in red seaweeds to the harsh intertidal environment.</title>
        <authorList>
            <person name="Wang D."/>
            <person name="Mao Y."/>
        </authorList>
    </citation>
    <scope>NUCLEOTIDE SEQUENCE</scope>
    <source>
        <tissue evidence="1">Gametophyte</tissue>
    </source>
</reference>
<proteinExistence type="predicted"/>
<evidence type="ECO:0000313" key="1">
    <source>
        <dbReference type="EMBL" id="KAK1866807.1"/>
    </source>
</evidence>
<keyword evidence="2" id="KW-1185">Reference proteome</keyword>
<dbReference type="EMBL" id="CM020619">
    <property type="protein sequence ID" value="KAK1866807.1"/>
    <property type="molecule type" value="Genomic_DNA"/>
</dbReference>
<protein>
    <submittedName>
        <fullName evidence="1">Uncharacterized protein</fullName>
    </submittedName>
</protein>
<organism evidence="1 2">
    <name type="scientific">Pyropia yezoensis</name>
    <name type="common">Susabi-nori</name>
    <name type="synonym">Porphyra yezoensis</name>
    <dbReference type="NCBI Taxonomy" id="2788"/>
    <lineage>
        <taxon>Eukaryota</taxon>
        <taxon>Rhodophyta</taxon>
        <taxon>Bangiophyceae</taxon>
        <taxon>Bangiales</taxon>
        <taxon>Bangiaceae</taxon>
        <taxon>Pyropia</taxon>
    </lineage>
</organism>
<accession>A0ACC3C9F7</accession>
<gene>
    <name evidence="1" type="ORF">I4F81_009319</name>
</gene>